<sequence>MMKTVVLLIFLFLLCAEISLTLRNENGETGMKDGMFVQIDRDMNEPPYSVINVYYTESLMNEDLVKEIENNRKMEQNKMKNYFRKVLTGNKYFMDYSKKQREQLESLFGTFTTN</sequence>
<dbReference type="GeneID" id="24267337"/>
<dbReference type="Proteomes" id="UP000054561">
    <property type="component" value="Unassembled WGS sequence"/>
</dbReference>
<keyword evidence="3" id="KW-1185">Reference proteome</keyword>
<accession>A0A0D9QN85</accession>
<dbReference type="OrthoDB" id="369669at2759"/>
<dbReference type="RefSeq" id="XP_012335080.1">
    <property type="nucleotide sequence ID" value="XM_012479657.1"/>
</dbReference>
<keyword evidence="1" id="KW-0732">Signal</keyword>
<dbReference type="OMA" id="GNKYFMD"/>
<proteinExistence type="predicted"/>
<organism evidence="2 3">
    <name type="scientific">Plasmodium fragile</name>
    <dbReference type="NCBI Taxonomy" id="5857"/>
    <lineage>
        <taxon>Eukaryota</taxon>
        <taxon>Sar</taxon>
        <taxon>Alveolata</taxon>
        <taxon>Apicomplexa</taxon>
        <taxon>Aconoidasida</taxon>
        <taxon>Haemosporida</taxon>
        <taxon>Plasmodiidae</taxon>
        <taxon>Plasmodium</taxon>
        <taxon>Plasmodium (Plasmodium)</taxon>
    </lineage>
</organism>
<dbReference type="AlphaFoldDB" id="A0A0D9QN85"/>
<protein>
    <recommendedName>
        <fullName evidence="4">LIMP protein</fullName>
    </recommendedName>
</protein>
<dbReference type="EMBL" id="KQ001663">
    <property type="protein sequence ID" value="KJP88242.1"/>
    <property type="molecule type" value="Genomic_DNA"/>
</dbReference>
<feature type="signal peptide" evidence="1">
    <location>
        <begin position="1"/>
        <end position="21"/>
    </location>
</feature>
<evidence type="ECO:0000256" key="1">
    <source>
        <dbReference type="SAM" id="SignalP"/>
    </source>
</evidence>
<evidence type="ECO:0008006" key="4">
    <source>
        <dbReference type="Google" id="ProtNLM"/>
    </source>
</evidence>
<evidence type="ECO:0000313" key="2">
    <source>
        <dbReference type="EMBL" id="KJP88242.1"/>
    </source>
</evidence>
<evidence type="ECO:0000313" key="3">
    <source>
        <dbReference type="Proteomes" id="UP000054561"/>
    </source>
</evidence>
<dbReference type="VEuPathDB" id="PlasmoDB:AK88_02023"/>
<feature type="chain" id="PRO_5002343712" description="LIMP protein" evidence="1">
    <location>
        <begin position="22"/>
        <end position="114"/>
    </location>
</feature>
<name>A0A0D9QN85_PLAFR</name>
<reference evidence="2 3" key="1">
    <citation type="submission" date="2014-03" db="EMBL/GenBank/DDBJ databases">
        <title>The Genome Sequence of Plasmodium fragile nilgiri.</title>
        <authorList>
            <consortium name="The Broad Institute Genomics Platform"/>
            <consortium name="The Broad Institute Genome Sequencing Center for Infectious Disease"/>
            <person name="Neafsey D."/>
            <person name="Duraisingh M."/>
            <person name="Young S.K."/>
            <person name="Zeng Q."/>
            <person name="Gargeya S."/>
            <person name="Abouelleil A."/>
            <person name="Alvarado L."/>
            <person name="Chapman S.B."/>
            <person name="Gainer-Dewar J."/>
            <person name="Goldberg J."/>
            <person name="Griggs A."/>
            <person name="Gujja S."/>
            <person name="Hansen M."/>
            <person name="Howarth C."/>
            <person name="Imamovic A."/>
            <person name="Larimer J."/>
            <person name="Pearson M."/>
            <person name="Poon T.W."/>
            <person name="Priest M."/>
            <person name="Roberts A."/>
            <person name="Saif S."/>
            <person name="Shea T."/>
            <person name="Sykes S."/>
            <person name="Wortman J."/>
            <person name="Nusbaum C."/>
            <person name="Birren B."/>
        </authorList>
    </citation>
    <scope>NUCLEOTIDE SEQUENCE [LARGE SCALE GENOMIC DNA]</scope>
    <source>
        <strain evidence="3">nilgiri</strain>
    </source>
</reference>
<gene>
    <name evidence="2" type="ORF">AK88_02023</name>
</gene>